<reference evidence="3" key="1">
    <citation type="submission" date="2022-11" db="EMBL/GenBank/DDBJ databases">
        <authorList>
            <person name="Petersen C."/>
        </authorList>
    </citation>
    <scope>NUCLEOTIDE SEQUENCE</scope>
    <source>
        <strain evidence="3">IBT 26290</strain>
    </source>
</reference>
<feature type="signal peptide" evidence="1">
    <location>
        <begin position="1"/>
        <end position="22"/>
    </location>
</feature>
<keyword evidence="1" id="KW-0732">Signal</keyword>
<dbReference type="GeneID" id="81425485"/>
<sequence>MLQSIAGLRVVVSSVALDVSHAAAPYNAVNPAWPDPATSVGDFFPSLFDEIKCLFDIQDQPLMTDDLIPRLATISPGSGAYHNAGDRKQPDWQSTFYSCKYPAPVAVKQDYDPDQRFYAHAAVGSED</sequence>
<dbReference type="OrthoDB" id="9983560at2759"/>
<reference evidence="3" key="2">
    <citation type="journal article" date="2023" name="IMA Fungus">
        <title>Comparative genomic study of the Penicillium genus elucidates a diverse pangenome and 15 lateral gene transfer events.</title>
        <authorList>
            <person name="Petersen C."/>
            <person name="Sorensen T."/>
            <person name="Nielsen M.R."/>
            <person name="Sondergaard T.E."/>
            <person name="Sorensen J.L."/>
            <person name="Fitzpatrick D.A."/>
            <person name="Frisvad J.C."/>
            <person name="Nielsen K.L."/>
        </authorList>
    </citation>
    <scope>NUCLEOTIDE SEQUENCE</scope>
    <source>
        <strain evidence="3">IBT 26290</strain>
    </source>
</reference>
<dbReference type="Proteomes" id="UP001149163">
    <property type="component" value="Unassembled WGS sequence"/>
</dbReference>
<comment type="caution">
    <text evidence="3">The sequence shown here is derived from an EMBL/GenBank/DDBJ whole genome shotgun (WGS) entry which is preliminary data.</text>
</comment>
<accession>A0A9W9I8N3</accession>
<dbReference type="Pfam" id="PF08031">
    <property type="entry name" value="BBE"/>
    <property type="match status" value="1"/>
</dbReference>
<dbReference type="InterPro" id="IPR012951">
    <property type="entry name" value="BBE"/>
</dbReference>
<dbReference type="AlphaFoldDB" id="A0A9W9I8N3"/>
<dbReference type="EMBL" id="JAPQKN010000002">
    <property type="protein sequence ID" value="KAJ5168590.1"/>
    <property type="molecule type" value="Genomic_DNA"/>
</dbReference>
<dbReference type="GO" id="GO:0050660">
    <property type="term" value="F:flavin adenine dinucleotide binding"/>
    <property type="evidence" value="ECO:0007669"/>
    <property type="project" value="InterPro"/>
</dbReference>
<evidence type="ECO:0000313" key="4">
    <source>
        <dbReference type="Proteomes" id="UP001149163"/>
    </source>
</evidence>
<dbReference type="GO" id="GO:0016491">
    <property type="term" value="F:oxidoreductase activity"/>
    <property type="evidence" value="ECO:0007669"/>
    <property type="project" value="InterPro"/>
</dbReference>
<feature type="chain" id="PRO_5040719179" evidence="1">
    <location>
        <begin position="23"/>
        <end position="127"/>
    </location>
</feature>
<feature type="domain" description="Berberine/berberine-like" evidence="2">
    <location>
        <begin position="80"/>
        <end position="123"/>
    </location>
</feature>
<dbReference type="RefSeq" id="XP_056545051.1">
    <property type="nucleotide sequence ID" value="XM_056686309.1"/>
</dbReference>
<proteinExistence type="predicted"/>
<name>A0A9W9I8N3_9EURO</name>
<keyword evidence="4" id="KW-1185">Reference proteome</keyword>
<evidence type="ECO:0000259" key="2">
    <source>
        <dbReference type="Pfam" id="PF08031"/>
    </source>
</evidence>
<evidence type="ECO:0000256" key="1">
    <source>
        <dbReference type="SAM" id="SignalP"/>
    </source>
</evidence>
<evidence type="ECO:0000313" key="3">
    <source>
        <dbReference type="EMBL" id="KAJ5168590.1"/>
    </source>
</evidence>
<organism evidence="3 4">
    <name type="scientific">Penicillium canariense</name>
    <dbReference type="NCBI Taxonomy" id="189055"/>
    <lineage>
        <taxon>Eukaryota</taxon>
        <taxon>Fungi</taxon>
        <taxon>Dikarya</taxon>
        <taxon>Ascomycota</taxon>
        <taxon>Pezizomycotina</taxon>
        <taxon>Eurotiomycetes</taxon>
        <taxon>Eurotiomycetidae</taxon>
        <taxon>Eurotiales</taxon>
        <taxon>Aspergillaceae</taxon>
        <taxon>Penicillium</taxon>
    </lineage>
</organism>
<protein>
    <submittedName>
        <fullName evidence="3">FAD-linked oxidoreductase sor8</fullName>
    </submittedName>
</protein>
<gene>
    <name evidence="3" type="ORF">N7482_004184</name>
</gene>